<protein>
    <submittedName>
        <fullName evidence="1">Uncharacterized protein</fullName>
    </submittedName>
</protein>
<comment type="caution">
    <text evidence="1">The sequence shown here is derived from an EMBL/GenBank/DDBJ whole genome shotgun (WGS) entry which is preliminary data.</text>
</comment>
<accession>A0A133UJ06</accession>
<sequence>MYTRRKTIGTPKSANKTPVLLHPKEVTKGVKIKLINSRPEAPAASKSPKKIPLGQCFPTKEVATGWKALIPTAAKDITLTISRKESAKNKIEKATGVNRNPKERIFTESVLSDSLPLTKEKNEKENANTVSRSPLWMYERDSSSLINGNSRGIDNQAISFVA</sequence>
<dbReference type="EMBL" id="LHXO01000074">
    <property type="protein sequence ID" value="KXA94203.1"/>
    <property type="molecule type" value="Genomic_DNA"/>
</dbReference>
<proteinExistence type="predicted"/>
<dbReference type="AlphaFoldDB" id="A0A133UJ06"/>
<evidence type="ECO:0000313" key="1">
    <source>
        <dbReference type="EMBL" id="KXA94203.1"/>
    </source>
</evidence>
<gene>
    <name evidence="1" type="ORF">AKJ65_05095</name>
</gene>
<keyword evidence="2" id="KW-1185">Reference proteome</keyword>
<name>A0A133UJ06_9EURY</name>
<organism evidence="1 2">
    <name type="scientific">candidate division MSBL1 archaeon SCGC-AAA259E19</name>
    <dbReference type="NCBI Taxonomy" id="1698264"/>
    <lineage>
        <taxon>Archaea</taxon>
        <taxon>Methanobacteriati</taxon>
        <taxon>Methanobacteriota</taxon>
        <taxon>candidate division MSBL1</taxon>
    </lineage>
</organism>
<reference evidence="1 2" key="1">
    <citation type="journal article" date="2016" name="Sci. Rep.">
        <title>Metabolic traits of an uncultured archaeal lineage -MSBL1- from brine pools of the Red Sea.</title>
        <authorList>
            <person name="Mwirichia R."/>
            <person name="Alam I."/>
            <person name="Rashid M."/>
            <person name="Vinu M."/>
            <person name="Ba-Alawi W."/>
            <person name="Anthony Kamau A."/>
            <person name="Kamanda Ngugi D."/>
            <person name="Goker M."/>
            <person name="Klenk H.P."/>
            <person name="Bajic V."/>
            <person name="Stingl U."/>
        </authorList>
    </citation>
    <scope>NUCLEOTIDE SEQUENCE [LARGE SCALE GENOMIC DNA]</scope>
    <source>
        <strain evidence="1">SCGC-AAA259E19</strain>
    </source>
</reference>
<dbReference type="Proteomes" id="UP000070284">
    <property type="component" value="Unassembled WGS sequence"/>
</dbReference>
<evidence type="ECO:0000313" key="2">
    <source>
        <dbReference type="Proteomes" id="UP000070284"/>
    </source>
</evidence>